<evidence type="ECO:0000259" key="4">
    <source>
        <dbReference type="Pfam" id="PF17799"/>
    </source>
</evidence>
<sequence length="313" mass="35279">MSSLTKIPLQISGYNILPLSLPPLPSFPEAATHYLYLVPHQPKIPTPTASRSLFLVNVPFDSTELHIKLLFSTQIGLPAGRIEDVQFEGQRRRGSGTDQASSPKASQNKKSKKRKRGSSGGIIEDMEGAALPPVWDRDLQTNGLTAVVLFVDRASMDAALKAVKSIRKERKEPLWGEGLEGKVPALGSARYLNHHSLTYPNKAQLLESVNNYMTRFASKEASQARSLARQRQVADADGFITVTRGGRTNPARQEVAQEQAEKQKEKQKGLDDFYRFQSREKRKQRAGELVRKFEEDKEKVRKMRERRGRFRPE</sequence>
<comment type="similarity">
    <text evidence="1">Belongs to the RRP7 family.</text>
</comment>
<organism evidence="5 6">
    <name type="scientific">Letharia lupina</name>
    <dbReference type="NCBI Taxonomy" id="560253"/>
    <lineage>
        <taxon>Eukaryota</taxon>
        <taxon>Fungi</taxon>
        <taxon>Dikarya</taxon>
        <taxon>Ascomycota</taxon>
        <taxon>Pezizomycotina</taxon>
        <taxon>Lecanoromycetes</taxon>
        <taxon>OSLEUM clade</taxon>
        <taxon>Lecanoromycetidae</taxon>
        <taxon>Lecanorales</taxon>
        <taxon>Lecanorineae</taxon>
        <taxon>Parmeliaceae</taxon>
        <taxon>Letharia</taxon>
    </lineage>
</organism>
<dbReference type="GO" id="GO:0006364">
    <property type="term" value="P:rRNA processing"/>
    <property type="evidence" value="ECO:0007669"/>
    <property type="project" value="TreeGrafter"/>
</dbReference>
<comment type="caution">
    <text evidence="5">The sequence shown here is derived from an EMBL/GenBank/DDBJ whole genome shotgun (WGS) entry which is preliminary data.</text>
</comment>
<feature type="compositionally biased region" description="Basic and acidic residues" evidence="2">
    <location>
        <begin position="259"/>
        <end position="288"/>
    </location>
</feature>
<keyword evidence="6" id="KW-1185">Reference proteome</keyword>
<dbReference type="GeneID" id="59337654"/>
<dbReference type="InterPro" id="IPR040447">
    <property type="entry name" value="RRM_Rrp7"/>
</dbReference>
<dbReference type="InterPro" id="IPR040446">
    <property type="entry name" value="RRP7"/>
</dbReference>
<dbReference type="CDD" id="cd12950">
    <property type="entry name" value="RRP7_Rrp7p"/>
    <property type="match status" value="1"/>
</dbReference>
<accession>A0A8H6CMX1</accession>
<evidence type="ECO:0000313" key="6">
    <source>
        <dbReference type="Proteomes" id="UP000593566"/>
    </source>
</evidence>
<evidence type="ECO:0000313" key="5">
    <source>
        <dbReference type="EMBL" id="KAF6226393.1"/>
    </source>
</evidence>
<dbReference type="EMBL" id="JACCJB010000006">
    <property type="protein sequence ID" value="KAF6226393.1"/>
    <property type="molecule type" value="Genomic_DNA"/>
</dbReference>
<reference evidence="5 6" key="1">
    <citation type="journal article" date="2020" name="Genomics">
        <title>Complete, high-quality genomes from long-read metagenomic sequencing of two wolf lichen thalli reveals enigmatic genome architecture.</title>
        <authorList>
            <person name="McKenzie S.K."/>
            <person name="Walston R.F."/>
            <person name="Allen J.L."/>
        </authorList>
    </citation>
    <scope>NUCLEOTIDE SEQUENCE [LARGE SCALE GENOMIC DNA]</scope>
    <source>
        <strain evidence="5">WasteWater1</strain>
    </source>
</reference>
<feature type="domain" description="Ribosomal RNA-processing protein 7 C-terminal" evidence="3">
    <location>
        <begin position="198"/>
        <end position="313"/>
    </location>
</feature>
<dbReference type="CDD" id="cd12293">
    <property type="entry name" value="dRRM_Rrp7p"/>
    <property type="match status" value="1"/>
</dbReference>
<feature type="region of interest" description="Disordered" evidence="2">
    <location>
        <begin position="258"/>
        <end position="288"/>
    </location>
</feature>
<feature type="domain" description="Rrp7 RRM-like N-terminal" evidence="4">
    <location>
        <begin position="10"/>
        <end position="194"/>
    </location>
</feature>
<protein>
    <recommendedName>
        <fullName evidence="7">Ribosomal RNA-processing protein 7</fullName>
    </recommendedName>
</protein>
<evidence type="ECO:0000256" key="1">
    <source>
        <dbReference type="ARBA" id="ARBA00006110"/>
    </source>
</evidence>
<feature type="compositionally biased region" description="Basic residues" evidence="2">
    <location>
        <begin position="107"/>
        <end position="117"/>
    </location>
</feature>
<proteinExistence type="inferred from homology"/>
<feature type="region of interest" description="Disordered" evidence="2">
    <location>
        <begin position="89"/>
        <end position="124"/>
    </location>
</feature>
<dbReference type="GO" id="GO:0032545">
    <property type="term" value="C:CURI complex"/>
    <property type="evidence" value="ECO:0007669"/>
    <property type="project" value="TreeGrafter"/>
</dbReference>
<dbReference type="InterPro" id="IPR024326">
    <property type="entry name" value="RRP7_C"/>
</dbReference>
<dbReference type="GO" id="GO:0000028">
    <property type="term" value="P:ribosomal small subunit assembly"/>
    <property type="evidence" value="ECO:0007669"/>
    <property type="project" value="TreeGrafter"/>
</dbReference>
<dbReference type="RefSeq" id="XP_037154946.1">
    <property type="nucleotide sequence ID" value="XM_037300120.1"/>
</dbReference>
<name>A0A8H6CMX1_9LECA</name>
<dbReference type="PANTHER" id="PTHR13191:SF0">
    <property type="entry name" value="RIBOSOMAL RNA-PROCESSING PROTEIN 7 HOMOLOG A-RELATED"/>
    <property type="match status" value="1"/>
</dbReference>
<gene>
    <name evidence="5" type="ORF">HO133_009259</name>
</gene>
<dbReference type="Pfam" id="PF12923">
    <property type="entry name" value="RRP7"/>
    <property type="match status" value="1"/>
</dbReference>
<dbReference type="Gene3D" id="6.10.250.1770">
    <property type="match status" value="1"/>
</dbReference>
<dbReference type="GO" id="GO:0034456">
    <property type="term" value="C:UTP-C complex"/>
    <property type="evidence" value="ECO:0007669"/>
    <property type="project" value="TreeGrafter"/>
</dbReference>
<dbReference type="PANTHER" id="PTHR13191">
    <property type="entry name" value="RIBOSOMAL RNA PROCESSING PROTEIN 7-RELATED"/>
    <property type="match status" value="1"/>
</dbReference>
<dbReference type="Proteomes" id="UP000593566">
    <property type="component" value="Unassembled WGS sequence"/>
</dbReference>
<dbReference type="AlphaFoldDB" id="A0A8H6CMX1"/>
<evidence type="ECO:0000259" key="3">
    <source>
        <dbReference type="Pfam" id="PF12923"/>
    </source>
</evidence>
<dbReference type="Pfam" id="PF17799">
    <property type="entry name" value="RRM_Rrp7"/>
    <property type="match status" value="1"/>
</dbReference>
<evidence type="ECO:0008006" key="7">
    <source>
        <dbReference type="Google" id="ProtNLM"/>
    </source>
</evidence>
<evidence type="ECO:0000256" key="2">
    <source>
        <dbReference type="SAM" id="MobiDB-lite"/>
    </source>
</evidence>